<evidence type="ECO:0000313" key="2">
    <source>
        <dbReference type="Proteomes" id="UP000319138"/>
    </source>
</evidence>
<dbReference type="EMBL" id="VMHL01000001">
    <property type="protein sequence ID" value="TSJ91755.1"/>
    <property type="molecule type" value="Genomic_DNA"/>
</dbReference>
<dbReference type="InterPro" id="IPR019708">
    <property type="entry name" value="Phage_HP1_Orf24"/>
</dbReference>
<organism evidence="1 2">
    <name type="scientific">Gilliamella apicola</name>
    <dbReference type="NCBI Taxonomy" id="1196095"/>
    <lineage>
        <taxon>Bacteria</taxon>
        <taxon>Pseudomonadati</taxon>
        <taxon>Pseudomonadota</taxon>
        <taxon>Gammaproteobacteria</taxon>
        <taxon>Orbales</taxon>
        <taxon>Orbaceae</taxon>
        <taxon>Gilliamella</taxon>
    </lineage>
</organism>
<evidence type="ECO:0000313" key="1">
    <source>
        <dbReference type="EMBL" id="TSJ91755.1"/>
    </source>
</evidence>
<accession>A0A556RS81</accession>
<protein>
    <submittedName>
        <fullName evidence="1">DUF2597 family protein</fullName>
    </submittedName>
</protein>
<dbReference type="AlphaFoldDB" id="A0A556RS81"/>
<reference evidence="1 2" key="1">
    <citation type="submission" date="2019-07" db="EMBL/GenBank/DDBJ databases">
        <title>Gilliamella genomes.</title>
        <authorList>
            <person name="Zheng H."/>
        </authorList>
    </citation>
    <scope>NUCLEOTIDE SEQUENCE [LARGE SCALE GENOMIC DNA]</scope>
    <source>
        <strain evidence="1 2">W8131</strain>
    </source>
</reference>
<gene>
    <name evidence="1" type="ORF">FPQ14_00365</name>
</gene>
<dbReference type="RefSeq" id="WP_144187435.1">
    <property type="nucleotide sequence ID" value="NZ_VMHL01000001.1"/>
</dbReference>
<comment type="caution">
    <text evidence="1">The sequence shown here is derived from an EMBL/GenBank/DDBJ whole genome shotgun (WGS) entry which is preliminary data.</text>
</comment>
<proteinExistence type="predicted"/>
<name>A0A556RS81_9GAMM</name>
<sequence>MGSRITGKSFDVNLGGELIQVKSVTLTITDNSAVAATNGIPDGYVAGSVTAEGAITVTSKYFNKLIDIARSAGSFRNMPVTDFMFYANTGDEEQKIEAFGCKLKISDLLNADKSSDDETTHTIDYMVTSPDFVSINGVPYLSATDTRNLLNS</sequence>
<dbReference type="Pfam" id="PF10772">
    <property type="entry name" value="Phage_HP1_Orf24"/>
    <property type="match status" value="1"/>
</dbReference>
<dbReference type="Proteomes" id="UP000319138">
    <property type="component" value="Unassembled WGS sequence"/>
</dbReference>